<sequence length="321" mass="35909">MRRFERLDSGAREFWQIRQAGIRCFISWGREGTRRGGATTVTLNDENQARAHYDRKIKAQLRKGFHEVEPLPEPAEDLDALVAPTLRKSVDWPDYRPVLGFDGVLCQAMVFERAPGQGFYHYLILRDEGRSAVGFNVKETSHDAGQVAAFLETVTRLRELPFNGASHHKIALDRPAAAFRHALLCSPALGGLAAAYPTIAPRVATAVPIHDCEIGDMDTEVLVDARISGHGALPYADWARSPKPVIDLRFDIRDGRPGREAAFKVYQQSDLTLVLSRLAGADSRSWVEIRSFHGSVWRVTPSTRVDAAELEHFLSQRPMMR</sequence>
<dbReference type="EMBL" id="JBHSBL010000013">
    <property type="protein sequence ID" value="MFC4065799.1"/>
    <property type="molecule type" value="Genomic_DNA"/>
</dbReference>
<proteinExistence type="predicted"/>
<dbReference type="SUPFAM" id="SSF142921">
    <property type="entry name" value="WGR domain-like"/>
    <property type="match status" value="1"/>
</dbReference>
<gene>
    <name evidence="2" type="ORF">ACFO0C_12730</name>
</gene>
<dbReference type="InterPro" id="IPR008893">
    <property type="entry name" value="WGR_domain"/>
</dbReference>
<reference evidence="3" key="1">
    <citation type="journal article" date="2019" name="Int. J. Syst. Evol. Microbiol.">
        <title>The Global Catalogue of Microorganisms (GCM) 10K type strain sequencing project: providing services to taxonomists for standard genome sequencing and annotation.</title>
        <authorList>
            <consortium name="The Broad Institute Genomics Platform"/>
            <consortium name="The Broad Institute Genome Sequencing Center for Infectious Disease"/>
            <person name="Wu L."/>
            <person name="Ma J."/>
        </authorList>
    </citation>
    <scope>NUCLEOTIDE SEQUENCE [LARGE SCALE GENOMIC DNA]</scope>
    <source>
        <strain evidence="3">TBRC 5832</strain>
    </source>
</reference>
<evidence type="ECO:0000259" key="1">
    <source>
        <dbReference type="SMART" id="SM00773"/>
    </source>
</evidence>
<protein>
    <submittedName>
        <fullName evidence="2">WGR domain-containing protein</fullName>
    </submittedName>
</protein>
<organism evidence="2 3">
    <name type="scientific">Actinoplanes subglobosus</name>
    <dbReference type="NCBI Taxonomy" id="1547892"/>
    <lineage>
        <taxon>Bacteria</taxon>
        <taxon>Bacillati</taxon>
        <taxon>Actinomycetota</taxon>
        <taxon>Actinomycetes</taxon>
        <taxon>Micromonosporales</taxon>
        <taxon>Micromonosporaceae</taxon>
        <taxon>Actinoplanes</taxon>
    </lineage>
</organism>
<accession>A0ABV8IS29</accession>
<name>A0ABV8IS29_9ACTN</name>
<evidence type="ECO:0000313" key="3">
    <source>
        <dbReference type="Proteomes" id="UP001595867"/>
    </source>
</evidence>
<keyword evidence="3" id="KW-1185">Reference proteome</keyword>
<dbReference type="Proteomes" id="UP001595867">
    <property type="component" value="Unassembled WGS sequence"/>
</dbReference>
<dbReference type="Gene3D" id="2.20.140.10">
    <property type="entry name" value="WGR domain"/>
    <property type="match status" value="1"/>
</dbReference>
<feature type="domain" description="WGR" evidence="1">
    <location>
        <begin position="1"/>
        <end position="72"/>
    </location>
</feature>
<dbReference type="SMART" id="SM00773">
    <property type="entry name" value="WGR"/>
    <property type="match status" value="1"/>
</dbReference>
<dbReference type="InterPro" id="IPR036930">
    <property type="entry name" value="WGR_dom_sf"/>
</dbReference>
<evidence type="ECO:0000313" key="2">
    <source>
        <dbReference type="EMBL" id="MFC4065799.1"/>
    </source>
</evidence>
<dbReference type="Pfam" id="PF05406">
    <property type="entry name" value="WGR"/>
    <property type="match status" value="1"/>
</dbReference>
<dbReference type="RefSeq" id="WP_378066786.1">
    <property type="nucleotide sequence ID" value="NZ_JBHSBL010000013.1"/>
</dbReference>
<comment type="caution">
    <text evidence="2">The sequence shown here is derived from an EMBL/GenBank/DDBJ whole genome shotgun (WGS) entry which is preliminary data.</text>
</comment>